<name>A0A120MZG4_9SPHI</name>
<evidence type="ECO:0000313" key="1">
    <source>
        <dbReference type="EMBL" id="BAU56213.1"/>
    </source>
</evidence>
<gene>
    <name evidence="1" type="ORF">MgSA37_04410</name>
</gene>
<accession>A0A120MZG4</accession>
<dbReference type="EMBL" id="AP017313">
    <property type="protein sequence ID" value="BAU56213.1"/>
    <property type="molecule type" value="Genomic_DNA"/>
</dbReference>
<protein>
    <submittedName>
        <fullName evidence="1">Uncharacterized protein</fullName>
    </submittedName>
</protein>
<dbReference type="OrthoDB" id="1376970at2"/>
<keyword evidence="2" id="KW-1185">Reference proteome</keyword>
<organism evidence="1 2">
    <name type="scientific">Mucilaginibacter gotjawali</name>
    <dbReference type="NCBI Taxonomy" id="1550579"/>
    <lineage>
        <taxon>Bacteria</taxon>
        <taxon>Pseudomonadati</taxon>
        <taxon>Bacteroidota</taxon>
        <taxon>Sphingobacteriia</taxon>
        <taxon>Sphingobacteriales</taxon>
        <taxon>Sphingobacteriaceae</taxon>
        <taxon>Mucilaginibacter</taxon>
    </lineage>
</organism>
<dbReference type="RefSeq" id="WP_096354872.1">
    <property type="nucleotide sequence ID" value="NZ_AP017313.1"/>
</dbReference>
<dbReference type="AlphaFoldDB" id="A0A120MZG4"/>
<dbReference type="Proteomes" id="UP000218263">
    <property type="component" value="Chromosome"/>
</dbReference>
<reference evidence="1 2" key="1">
    <citation type="submission" date="2015-12" db="EMBL/GenBank/DDBJ databases">
        <title>Genome sequence of Mucilaginibacter gotjawali.</title>
        <authorList>
            <person name="Lee J.S."/>
            <person name="Lee K.C."/>
            <person name="Kim K.K."/>
            <person name="Lee B.W."/>
        </authorList>
    </citation>
    <scope>NUCLEOTIDE SEQUENCE [LARGE SCALE GENOMIC DNA]</scope>
    <source>
        <strain evidence="1 2">SA3-7</strain>
    </source>
</reference>
<evidence type="ECO:0000313" key="2">
    <source>
        <dbReference type="Proteomes" id="UP000218263"/>
    </source>
</evidence>
<dbReference type="KEGG" id="mgot:MgSA37_04410"/>
<proteinExistence type="predicted"/>
<sequence>MFTDNNKQKSPSRRFLLILGAVVFIAIFAWGLMVIFDDKLFSNLPKTQKILFGSLIILYAVLRISRIFKKNNDQV</sequence>